<dbReference type="Proteomes" id="UP001493487">
    <property type="component" value="Unassembled WGS sequence"/>
</dbReference>
<comment type="similarity">
    <text evidence="2">Belongs to the UPF0702 family.</text>
</comment>
<evidence type="ECO:0000256" key="1">
    <source>
        <dbReference type="ARBA" id="ARBA00004651"/>
    </source>
</evidence>
<comment type="caution">
    <text evidence="9">The sequence shown here is derived from an EMBL/GenBank/DDBJ whole genome shotgun (WGS) entry which is preliminary data.</text>
</comment>
<gene>
    <name evidence="9" type="ORF">QJS35_21030</name>
</gene>
<feature type="transmembrane region" description="Helical" evidence="7">
    <location>
        <begin position="34"/>
        <end position="53"/>
    </location>
</feature>
<keyword evidence="3" id="KW-1003">Cell membrane</keyword>
<comment type="subcellular location">
    <subcellularLocation>
        <location evidence="1">Cell membrane</location>
        <topology evidence="1">Multi-pass membrane protein</topology>
    </subcellularLocation>
</comment>
<keyword evidence="10" id="KW-1185">Reference proteome</keyword>
<dbReference type="InterPro" id="IPR023090">
    <property type="entry name" value="UPF0702_alpha/beta_dom_sf"/>
</dbReference>
<keyword evidence="6 7" id="KW-0472">Membrane</keyword>
<proteinExistence type="inferred from homology"/>
<dbReference type="Pfam" id="PF04239">
    <property type="entry name" value="DUF421"/>
    <property type="match status" value="1"/>
</dbReference>
<dbReference type="PANTHER" id="PTHR34582">
    <property type="entry name" value="UPF0702 TRANSMEMBRANE PROTEIN YCAP"/>
    <property type="match status" value="1"/>
</dbReference>
<name>A0ABV1KY15_9BACL</name>
<evidence type="ECO:0000313" key="9">
    <source>
        <dbReference type="EMBL" id="MEQ4484876.1"/>
    </source>
</evidence>
<evidence type="ECO:0000256" key="4">
    <source>
        <dbReference type="ARBA" id="ARBA00022692"/>
    </source>
</evidence>
<organism evidence="9 10">
    <name type="scientific">Cohnella silvisoli</name>
    <dbReference type="NCBI Taxonomy" id="2873699"/>
    <lineage>
        <taxon>Bacteria</taxon>
        <taxon>Bacillati</taxon>
        <taxon>Bacillota</taxon>
        <taxon>Bacilli</taxon>
        <taxon>Bacillales</taxon>
        <taxon>Paenibacillaceae</taxon>
        <taxon>Cohnella</taxon>
    </lineage>
</organism>
<feature type="domain" description="YetF C-terminal" evidence="8">
    <location>
        <begin position="83"/>
        <end position="151"/>
    </location>
</feature>
<feature type="transmembrane region" description="Helical" evidence="7">
    <location>
        <begin position="6"/>
        <end position="22"/>
    </location>
</feature>
<dbReference type="RefSeq" id="WP_232184923.1">
    <property type="nucleotide sequence ID" value="NZ_JAIOAP010000003.1"/>
</dbReference>
<evidence type="ECO:0000313" key="10">
    <source>
        <dbReference type="Proteomes" id="UP001493487"/>
    </source>
</evidence>
<evidence type="ECO:0000256" key="5">
    <source>
        <dbReference type="ARBA" id="ARBA00022989"/>
    </source>
</evidence>
<dbReference type="PANTHER" id="PTHR34582:SF6">
    <property type="entry name" value="UPF0702 TRANSMEMBRANE PROTEIN YCAP"/>
    <property type="match status" value="1"/>
</dbReference>
<keyword evidence="4 7" id="KW-0812">Transmembrane</keyword>
<accession>A0ABV1KY15</accession>
<dbReference type="EMBL" id="JASKHM010000013">
    <property type="protein sequence ID" value="MEQ4484876.1"/>
    <property type="molecule type" value="Genomic_DNA"/>
</dbReference>
<dbReference type="InterPro" id="IPR007353">
    <property type="entry name" value="DUF421"/>
</dbReference>
<keyword evidence="5 7" id="KW-1133">Transmembrane helix</keyword>
<evidence type="ECO:0000256" key="7">
    <source>
        <dbReference type="SAM" id="Phobius"/>
    </source>
</evidence>
<evidence type="ECO:0000256" key="6">
    <source>
        <dbReference type="ARBA" id="ARBA00023136"/>
    </source>
</evidence>
<evidence type="ECO:0000256" key="3">
    <source>
        <dbReference type="ARBA" id="ARBA00022475"/>
    </source>
</evidence>
<sequence>MNESLEIIIRTILSYLWLWLYTKLIGMRLIAQSSYHLFVLTMMIGTIGGNMAFNLKISLMNFILSLFVISVIGYALMRISLYSKKADAAISGEPIVIIKDGVLLQEEMKKYKYSMEALKQGLRGKGIFELEQVEFAVLELNGTLSILKKRKYRSVTLQDLKSITRKKSVP</sequence>
<evidence type="ECO:0000256" key="2">
    <source>
        <dbReference type="ARBA" id="ARBA00006448"/>
    </source>
</evidence>
<dbReference type="Gene3D" id="3.30.240.20">
    <property type="entry name" value="bsu07140 like domains"/>
    <property type="match status" value="1"/>
</dbReference>
<reference evidence="9 10" key="1">
    <citation type="journal article" date="2023" name="Genome Announc.">
        <title>Pan-Genome Analyses of the Genus Cohnella and Proposal of the Novel Species Cohnella silvisoli sp. nov., Isolated from Forest Soil.</title>
        <authorList>
            <person name="Wang C."/>
            <person name="Mao L."/>
            <person name="Bao G."/>
            <person name="Zhu H."/>
        </authorList>
    </citation>
    <scope>NUCLEOTIDE SEQUENCE [LARGE SCALE GENOMIC DNA]</scope>
    <source>
        <strain evidence="9 10">NL03-T5-1</strain>
    </source>
</reference>
<evidence type="ECO:0000259" key="8">
    <source>
        <dbReference type="Pfam" id="PF04239"/>
    </source>
</evidence>
<protein>
    <submittedName>
        <fullName evidence="9">DUF421 domain-containing protein</fullName>
    </submittedName>
</protein>
<feature type="transmembrane region" description="Helical" evidence="7">
    <location>
        <begin position="59"/>
        <end position="77"/>
    </location>
</feature>